<evidence type="ECO:0000256" key="5">
    <source>
        <dbReference type="ARBA" id="ARBA00022692"/>
    </source>
</evidence>
<evidence type="ECO:0000256" key="4">
    <source>
        <dbReference type="ARBA" id="ARBA00022475"/>
    </source>
</evidence>
<dbReference type="PANTHER" id="PTHR36838">
    <property type="entry name" value="AUXIN EFFLUX CARRIER FAMILY PROTEIN"/>
    <property type="match status" value="1"/>
</dbReference>
<feature type="transmembrane region" description="Helical" evidence="8">
    <location>
        <begin position="97"/>
        <end position="116"/>
    </location>
</feature>
<keyword evidence="4" id="KW-1003">Cell membrane</keyword>
<keyword evidence="3" id="KW-0813">Transport</keyword>
<dbReference type="GO" id="GO:0055085">
    <property type="term" value="P:transmembrane transport"/>
    <property type="evidence" value="ECO:0007669"/>
    <property type="project" value="InterPro"/>
</dbReference>
<keyword evidence="7 8" id="KW-0472">Membrane</keyword>
<evidence type="ECO:0000256" key="8">
    <source>
        <dbReference type="SAM" id="Phobius"/>
    </source>
</evidence>
<organism evidence="9">
    <name type="scientific">hydrothermal vent metagenome</name>
    <dbReference type="NCBI Taxonomy" id="652676"/>
    <lineage>
        <taxon>unclassified sequences</taxon>
        <taxon>metagenomes</taxon>
        <taxon>ecological metagenomes</taxon>
    </lineage>
</organism>
<evidence type="ECO:0000256" key="3">
    <source>
        <dbReference type="ARBA" id="ARBA00022448"/>
    </source>
</evidence>
<reference evidence="9" key="1">
    <citation type="submission" date="2018-06" db="EMBL/GenBank/DDBJ databases">
        <authorList>
            <person name="Zhirakovskaya E."/>
        </authorList>
    </citation>
    <scope>NUCLEOTIDE SEQUENCE</scope>
</reference>
<protein>
    <submittedName>
        <fullName evidence="9">Auxin efflux carrier family protein</fullName>
    </submittedName>
</protein>
<dbReference type="Pfam" id="PF03547">
    <property type="entry name" value="Mem_trans"/>
    <property type="match status" value="1"/>
</dbReference>
<sequence length="154" mass="16515">NKMLKDILTNPLIVAAIVSILFSIFEIKIWSPIEKTMNYLGIIALPLALVGIGATLKMDRIIKASTLAFTSSFLKIILFPALAVLVGLAVGFDGTDLGIFFVLFATPTAIASFVMAEAMHCNSKLAGDIIAISTVLSIFTITIGLVVLKYFGYI</sequence>
<comment type="similarity">
    <text evidence="2">Belongs to the auxin efflux carrier (TC 2.A.69) family.</text>
</comment>
<evidence type="ECO:0000256" key="2">
    <source>
        <dbReference type="ARBA" id="ARBA00010145"/>
    </source>
</evidence>
<feature type="transmembrane region" description="Helical" evidence="8">
    <location>
        <begin position="12"/>
        <end position="31"/>
    </location>
</feature>
<evidence type="ECO:0000256" key="7">
    <source>
        <dbReference type="ARBA" id="ARBA00023136"/>
    </source>
</evidence>
<feature type="non-terminal residue" evidence="9">
    <location>
        <position position="1"/>
    </location>
</feature>
<dbReference type="GO" id="GO:0005886">
    <property type="term" value="C:plasma membrane"/>
    <property type="evidence" value="ECO:0007669"/>
    <property type="project" value="UniProtKB-SubCell"/>
</dbReference>
<dbReference type="Gene3D" id="1.20.1530.20">
    <property type="match status" value="1"/>
</dbReference>
<feature type="transmembrane region" description="Helical" evidence="8">
    <location>
        <begin position="68"/>
        <end position="91"/>
    </location>
</feature>
<keyword evidence="5 8" id="KW-0812">Transmembrane</keyword>
<dbReference type="InterPro" id="IPR004776">
    <property type="entry name" value="Mem_transp_PIN-like"/>
</dbReference>
<evidence type="ECO:0000256" key="6">
    <source>
        <dbReference type="ARBA" id="ARBA00022989"/>
    </source>
</evidence>
<gene>
    <name evidence="9" type="ORF">MNBD_IGNAVI01-2157</name>
</gene>
<dbReference type="EMBL" id="UOGD01000291">
    <property type="protein sequence ID" value="VAX25109.1"/>
    <property type="molecule type" value="Genomic_DNA"/>
</dbReference>
<keyword evidence="6 8" id="KW-1133">Transmembrane helix</keyword>
<feature type="transmembrane region" description="Helical" evidence="8">
    <location>
        <begin position="128"/>
        <end position="151"/>
    </location>
</feature>
<evidence type="ECO:0000313" key="9">
    <source>
        <dbReference type="EMBL" id="VAX25109.1"/>
    </source>
</evidence>
<dbReference type="InterPro" id="IPR038770">
    <property type="entry name" value="Na+/solute_symporter_sf"/>
</dbReference>
<feature type="transmembrane region" description="Helical" evidence="8">
    <location>
        <begin position="37"/>
        <end position="56"/>
    </location>
</feature>
<name>A0A3B1C4K9_9ZZZZ</name>
<dbReference type="PANTHER" id="PTHR36838:SF4">
    <property type="entry name" value="AUXIN EFFLUX CARRIER FAMILY PROTEIN"/>
    <property type="match status" value="1"/>
</dbReference>
<evidence type="ECO:0000256" key="1">
    <source>
        <dbReference type="ARBA" id="ARBA00004651"/>
    </source>
</evidence>
<proteinExistence type="inferred from homology"/>
<accession>A0A3B1C4K9</accession>
<comment type="subcellular location">
    <subcellularLocation>
        <location evidence="1">Cell membrane</location>
        <topology evidence="1">Multi-pass membrane protein</topology>
    </subcellularLocation>
</comment>
<dbReference type="AlphaFoldDB" id="A0A3B1C4K9"/>